<protein>
    <submittedName>
        <fullName evidence="4">GST N-terminal domain-containing protein</fullName>
    </submittedName>
</protein>
<dbReference type="WBParaSite" id="DME_0000523601-mRNA-1">
    <property type="protein sequence ID" value="DME_0000523601-mRNA-1"/>
    <property type="gene ID" value="DME_0000523601"/>
</dbReference>
<evidence type="ECO:0000313" key="4">
    <source>
        <dbReference type="WBParaSite" id="DME_0000523601-mRNA-1"/>
    </source>
</evidence>
<dbReference type="Proteomes" id="UP000038040">
    <property type="component" value="Unplaced"/>
</dbReference>
<dbReference type="Proteomes" id="UP000274756">
    <property type="component" value="Unassembled WGS sequence"/>
</dbReference>
<organism evidence="2 4">
    <name type="scientific">Dracunculus medinensis</name>
    <name type="common">Guinea worm</name>
    <dbReference type="NCBI Taxonomy" id="318479"/>
    <lineage>
        <taxon>Eukaryota</taxon>
        <taxon>Metazoa</taxon>
        <taxon>Ecdysozoa</taxon>
        <taxon>Nematoda</taxon>
        <taxon>Chromadorea</taxon>
        <taxon>Rhabditida</taxon>
        <taxon>Spirurina</taxon>
        <taxon>Dracunculoidea</taxon>
        <taxon>Dracunculidae</taxon>
        <taxon>Dracunculus</taxon>
    </lineage>
</organism>
<keyword evidence="3" id="KW-1185">Reference proteome</keyword>
<accession>A0A0N4UD52</accession>
<dbReference type="AlphaFoldDB" id="A0A0N4UD52"/>
<name>A0A0N4UD52_DRAME</name>
<proteinExistence type="predicted"/>
<evidence type="ECO:0000313" key="1">
    <source>
        <dbReference type="EMBL" id="VDN59062.1"/>
    </source>
</evidence>
<evidence type="ECO:0000313" key="2">
    <source>
        <dbReference type="Proteomes" id="UP000038040"/>
    </source>
</evidence>
<gene>
    <name evidence="1" type="ORF">DME_LOCUS9035</name>
</gene>
<dbReference type="EMBL" id="UYYG01001175">
    <property type="protein sequence ID" value="VDN59062.1"/>
    <property type="molecule type" value="Genomic_DNA"/>
</dbReference>
<reference evidence="1 3" key="2">
    <citation type="submission" date="2018-11" db="EMBL/GenBank/DDBJ databases">
        <authorList>
            <consortium name="Pathogen Informatics"/>
        </authorList>
    </citation>
    <scope>NUCLEOTIDE SEQUENCE [LARGE SCALE GENOMIC DNA]</scope>
</reference>
<sequence>MATRLREDRDSANCLRKAKKVSVPIVPDIINMDLGRTVKFMDEQKAELSHKYPYFRPNILNLPSTSSTKQPVRRYISHKADPLLMNYCIYSGRYAFPLHRLLVHIISG</sequence>
<evidence type="ECO:0000313" key="3">
    <source>
        <dbReference type="Proteomes" id="UP000274756"/>
    </source>
</evidence>
<reference evidence="4" key="1">
    <citation type="submission" date="2017-02" db="UniProtKB">
        <authorList>
            <consortium name="WormBaseParasite"/>
        </authorList>
    </citation>
    <scope>IDENTIFICATION</scope>
</reference>